<dbReference type="InParanoid" id="A0A6P8HZS5"/>
<evidence type="ECO:0000256" key="2">
    <source>
        <dbReference type="ARBA" id="ARBA00009674"/>
    </source>
</evidence>
<dbReference type="AlphaFoldDB" id="A0A6P8HZS5"/>
<dbReference type="PANTHER" id="PTHR13149:SF0">
    <property type="entry name" value="VACUOLAR PROTEIN-SORTING-ASSOCIATED PROTEIN 25"/>
    <property type="match status" value="1"/>
</dbReference>
<dbReference type="Gene3D" id="1.10.10.570">
    <property type="entry name" value="Winged helix' DNA-binding domain. Chain C. Domain 1"/>
    <property type="match status" value="1"/>
</dbReference>
<evidence type="ECO:0000256" key="5">
    <source>
        <dbReference type="ARBA" id="ARBA00022490"/>
    </source>
</evidence>
<dbReference type="GO" id="GO:0042803">
    <property type="term" value="F:protein homodimerization activity"/>
    <property type="evidence" value="ECO:0007669"/>
    <property type="project" value="TreeGrafter"/>
</dbReference>
<dbReference type="FunFam" id="1.10.10.570:FF:000001">
    <property type="entry name" value="vacuolar protein-sorting-associated protein 25"/>
    <property type="match status" value="1"/>
</dbReference>
<proteinExistence type="inferred from homology"/>
<dbReference type="OrthoDB" id="245150at2759"/>
<comment type="subcellular location">
    <subcellularLocation>
        <location evidence="1">Cytoplasm</location>
    </subcellularLocation>
</comment>
<dbReference type="InterPro" id="IPR014041">
    <property type="entry name" value="ESCRT-II_cplx_Vps25-sub_N"/>
</dbReference>
<comment type="similarity">
    <text evidence="2">Belongs to the VPS25 family.</text>
</comment>
<dbReference type="GO" id="GO:0043328">
    <property type="term" value="P:protein transport to vacuole involved in ubiquitin-dependent protein catabolic process via the multivesicular body sorting pathway"/>
    <property type="evidence" value="ECO:0007669"/>
    <property type="project" value="TreeGrafter"/>
</dbReference>
<dbReference type="InterPro" id="IPR036388">
    <property type="entry name" value="WH-like_DNA-bd_sf"/>
</dbReference>
<organism evidence="8 9">
    <name type="scientific">Actinia tenebrosa</name>
    <name type="common">Australian red waratah sea anemone</name>
    <dbReference type="NCBI Taxonomy" id="6105"/>
    <lineage>
        <taxon>Eukaryota</taxon>
        <taxon>Metazoa</taxon>
        <taxon>Cnidaria</taxon>
        <taxon>Anthozoa</taxon>
        <taxon>Hexacorallia</taxon>
        <taxon>Actiniaria</taxon>
        <taxon>Actiniidae</taxon>
        <taxon>Actinia</taxon>
    </lineage>
</organism>
<evidence type="ECO:0000313" key="9">
    <source>
        <dbReference type="RefSeq" id="XP_031558180.1"/>
    </source>
</evidence>
<dbReference type="Pfam" id="PF05871">
    <property type="entry name" value="ESCRT-II"/>
    <property type="match status" value="1"/>
</dbReference>
<evidence type="ECO:0000256" key="4">
    <source>
        <dbReference type="ARBA" id="ARBA00022448"/>
    </source>
</evidence>
<dbReference type="InterPro" id="IPR036390">
    <property type="entry name" value="WH_DNA-bd_sf"/>
</dbReference>
<dbReference type="GO" id="GO:0016236">
    <property type="term" value="P:macroautophagy"/>
    <property type="evidence" value="ECO:0007669"/>
    <property type="project" value="UniProtKB-ARBA"/>
</dbReference>
<accession>A0A6P8HZS5</accession>
<dbReference type="KEGG" id="aten:116294673"/>
<dbReference type="FunCoup" id="A0A6P8HZS5">
    <property type="interactions" value="2299"/>
</dbReference>
<keyword evidence="8" id="KW-1185">Reference proteome</keyword>
<dbReference type="GO" id="GO:0000814">
    <property type="term" value="C:ESCRT II complex"/>
    <property type="evidence" value="ECO:0007669"/>
    <property type="project" value="InterPro"/>
</dbReference>
<keyword evidence="6" id="KW-0653">Protein transport</keyword>
<gene>
    <name evidence="9" type="primary">LOC116294673</name>
</gene>
<keyword evidence="4" id="KW-0813">Transport</keyword>
<dbReference type="Proteomes" id="UP000515163">
    <property type="component" value="Unplaced"/>
</dbReference>
<reference evidence="9" key="1">
    <citation type="submission" date="2025-08" db="UniProtKB">
        <authorList>
            <consortium name="RefSeq"/>
        </authorList>
    </citation>
    <scope>IDENTIFICATION</scope>
    <source>
        <tissue evidence="9">Tentacle</tissue>
    </source>
</reference>
<dbReference type="GO" id="GO:0005198">
    <property type="term" value="F:structural molecule activity"/>
    <property type="evidence" value="ECO:0007669"/>
    <property type="project" value="TreeGrafter"/>
</dbReference>
<sequence>MADQFEWPWQYNFPPFYTLQPNLDTRNKQLDAWCDLILSYYKNKKAYMLDVTEAMSSELFYNKKINRKLSKEALDTILEELNKKGNLEWEDKTKQRCHVMWRKPEEWAALIFKWIEDNSMTDTVCTLYELMSGDDTVNQEFHGIDMWMMKKALSVLESKGKAQMFEAPDATDESGLGVKFYN</sequence>
<protein>
    <recommendedName>
        <fullName evidence="3">Vacuolar protein-sorting-associated protein 25</fullName>
    </recommendedName>
    <alternativeName>
        <fullName evidence="7">ESCRT-II complex subunit VPS25</fullName>
    </alternativeName>
</protein>
<evidence type="ECO:0000256" key="6">
    <source>
        <dbReference type="ARBA" id="ARBA00022927"/>
    </source>
</evidence>
<keyword evidence="5" id="KW-0963">Cytoplasm</keyword>
<dbReference type="FunFam" id="1.10.10.10:FF:000141">
    <property type="entry name" value="vacuolar protein-sorting-associated protein 25"/>
    <property type="match status" value="1"/>
</dbReference>
<dbReference type="PANTHER" id="PTHR13149">
    <property type="entry name" value="VACUOLAR PROTEIN SORTING-ASSOCIATED PROTEIN VPS25"/>
    <property type="match status" value="1"/>
</dbReference>
<evidence type="ECO:0000256" key="7">
    <source>
        <dbReference type="ARBA" id="ARBA00030094"/>
    </source>
</evidence>
<dbReference type="RefSeq" id="XP_031558180.1">
    <property type="nucleotide sequence ID" value="XM_031702320.1"/>
</dbReference>
<dbReference type="Gene3D" id="1.10.10.10">
    <property type="entry name" value="Winged helix-like DNA-binding domain superfamily/Winged helix DNA-binding domain"/>
    <property type="match status" value="1"/>
</dbReference>
<evidence type="ECO:0000313" key="8">
    <source>
        <dbReference type="Proteomes" id="UP000515163"/>
    </source>
</evidence>
<dbReference type="SUPFAM" id="SSF46785">
    <property type="entry name" value="Winged helix' DNA-binding domain"/>
    <property type="match status" value="2"/>
</dbReference>
<evidence type="ECO:0000256" key="1">
    <source>
        <dbReference type="ARBA" id="ARBA00004496"/>
    </source>
</evidence>
<dbReference type="GeneID" id="116294673"/>
<evidence type="ECO:0000256" key="3">
    <source>
        <dbReference type="ARBA" id="ARBA00017934"/>
    </source>
</evidence>
<dbReference type="InterPro" id="IPR008570">
    <property type="entry name" value="ESCRT-II_cplx_Vps25-sub"/>
</dbReference>
<name>A0A6P8HZS5_ACTTE</name>